<evidence type="ECO:0000256" key="1">
    <source>
        <dbReference type="SAM" id="Coils"/>
    </source>
</evidence>
<keyword evidence="4" id="KW-1185">Reference proteome</keyword>
<name>A0A927IHR1_9BACT</name>
<accession>A0A927IHR1</accession>
<dbReference type="RefSeq" id="WP_191617096.1">
    <property type="nucleotide sequence ID" value="NZ_JACYFG010000026.1"/>
</dbReference>
<sequence>MKTQSNSLLLALPLLLLSFGCSQKPEEAVIVDIEPDLTEERFSELESRILELESQISQLDEKLLATNLRIDKASLIATTKAITNRPDPTHSKIKEFIESGSFTVKDDTVYYTGDIILNFGPKLKITSVDGKLLSDLNQTVFGGDMIVETAAKGGTIFLRITDGYLERHGEKVHVESEKPGTFKMEYLSNQAAHTTPAFAPL</sequence>
<protein>
    <submittedName>
        <fullName evidence="3">Uncharacterized protein</fullName>
    </submittedName>
</protein>
<keyword evidence="2" id="KW-0732">Signal</keyword>
<dbReference type="EMBL" id="JACYFG010000026">
    <property type="protein sequence ID" value="MBD5779968.1"/>
    <property type="molecule type" value="Genomic_DNA"/>
</dbReference>
<dbReference type="AlphaFoldDB" id="A0A927IHR1"/>
<comment type="caution">
    <text evidence="3">The sequence shown here is derived from an EMBL/GenBank/DDBJ whole genome shotgun (WGS) entry which is preliminary data.</text>
</comment>
<feature type="coiled-coil region" evidence="1">
    <location>
        <begin position="42"/>
        <end position="69"/>
    </location>
</feature>
<feature type="signal peptide" evidence="2">
    <location>
        <begin position="1"/>
        <end position="23"/>
    </location>
</feature>
<evidence type="ECO:0000313" key="3">
    <source>
        <dbReference type="EMBL" id="MBD5779968.1"/>
    </source>
</evidence>
<evidence type="ECO:0000313" key="4">
    <source>
        <dbReference type="Proteomes" id="UP000622317"/>
    </source>
</evidence>
<feature type="chain" id="PRO_5036904657" evidence="2">
    <location>
        <begin position="24"/>
        <end position="201"/>
    </location>
</feature>
<gene>
    <name evidence="3" type="ORF">IEN85_10755</name>
</gene>
<dbReference type="Proteomes" id="UP000622317">
    <property type="component" value="Unassembled WGS sequence"/>
</dbReference>
<proteinExistence type="predicted"/>
<keyword evidence="1" id="KW-0175">Coiled coil</keyword>
<organism evidence="3 4">
    <name type="scientific">Pelagicoccus enzymogenes</name>
    <dbReference type="NCBI Taxonomy" id="2773457"/>
    <lineage>
        <taxon>Bacteria</taxon>
        <taxon>Pseudomonadati</taxon>
        <taxon>Verrucomicrobiota</taxon>
        <taxon>Opitutia</taxon>
        <taxon>Puniceicoccales</taxon>
        <taxon>Pelagicoccaceae</taxon>
        <taxon>Pelagicoccus</taxon>
    </lineage>
</organism>
<evidence type="ECO:0000256" key="2">
    <source>
        <dbReference type="SAM" id="SignalP"/>
    </source>
</evidence>
<dbReference type="PROSITE" id="PS51257">
    <property type="entry name" value="PROKAR_LIPOPROTEIN"/>
    <property type="match status" value="1"/>
</dbReference>
<reference evidence="3" key="1">
    <citation type="submission" date="2020-09" db="EMBL/GenBank/DDBJ databases">
        <title>Pelagicoccus enzymogenes sp. nov. with an EPS production, isolated from marine sediment.</title>
        <authorList>
            <person name="Feng X."/>
        </authorList>
    </citation>
    <scope>NUCLEOTIDE SEQUENCE</scope>
    <source>
        <strain evidence="3">NFK12</strain>
    </source>
</reference>